<dbReference type="OrthoDB" id="10529038at2759"/>
<proteinExistence type="predicted"/>
<organism evidence="1 2">
    <name type="scientific">Oryza meyeriana var. granulata</name>
    <dbReference type="NCBI Taxonomy" id="110450"/>
    <lineage>
        <taxon>Eukaryota</taxon>
        <taxon>Viridiplantae</taxon>
        <taxon>Streptophyta</taxon>
        <taxon>Embryophyta</taxon>
        <taxon>Tracheophyta</taxon>
        <taxon>Spermatophyta</taxon>
        <taxon>Magnoliopsida</taxon>
        <taxon>Liliopsida</taxon>
        <taxon>Poales</taxon>
        <taxon>Poaceae</taxon>
        <taxon>BOP clade</taxon>
        <taxon>Oryzoideae</taxon>
        <taxon>Oryzeae</taxon>
        <taxon>Oryzinae</taxon>
        <taxon>Oryza</taxon>
        <taxon>Oryza meyeriana</taxon>
    </lineage>
</organism>
<dbReference type="AlphaFoldDB" id="A0A6G1C9R8"/>
<gene>
    <name evidence="1" type="ORF">E2562_021887</name>
</gene>
<name>A0A6G1C9R8_9ORYZ</name>
<protein>
    <submittedName>
        <fullName evidence="1">Uncharacterized protein</fullName>
    </submittedName>
</protein>
<comment type="caution">
    <text evidence="1">The sequence shown here is derived from an EMBL/GenBank/DDBJ whole genome shotgun (WGS) entry which is preliminary data.</text>
</comment>
<reference evidence="1 2" key="1">
    <citation type="submission" date="2019-11" db="EMBL/GenBank/DDBJ databases">
        <title>Whole genome sequence of Oryza granulata.</title>
        <authorList>
            <person name="Li W."/>
        </authorList>
    </citation>
    <scope>NUCLEOTIDE SEQUENCE [LARGE SCALE GENOMIC DNA]</scope>
    <source>
        <strain evidence="2">cv. Menghai</strain>
        <tissue evidence="1">Leaf</tissue>
    </source>
</reference>
<evidence type="ECO:0000313" key="1">
    <source>
        <dbReference type="EMBL" id="KAF0896353.1"/>
    </source>
</evidence>
<dbReference type="EMBL" id="SPHZ02000010">
    <property type="protein sequence ID" value="KAF0896353.1"/>
    <property type="molecule type" value="Genomic_DNA"/>
</dbReference>
<evidence type="ECO:0000313" key="2">
    <source>
        <dbReference type="Proteomes" id="UP000479710"/>
    </source>
</evidence>
<accession>A0A6G1C9R8</accession>
<keyword evidence="2" id="KW-1185">Reference proteome</keyword>
<sequence length="213" mass="23166">MNVTVGSPEELREVAEEPRASEEWLTRVAISGVRVSQAQEMLALVRDKVEALLWSVDEAAMAALKAAAEGAARLEELSEAMDAVVRDTEEGLPLPASGPRSKLLTELAHDVCAAARPPTFLHRRYTAAGIEALDIGGQAKAISYYRFSDNNGGITPGSLESSTSYFRQAAEKARARIALLLGMTIPFEQPIVVHILKPSSWDDRFFSNSNRNV</sequence>
<dbReference type="Proteomes" id="UP000479710">
    <property type="component" value="Unassembled WGS sequence"/>
</dbReference>